<dbReference type="Proteomes" id="UP000321181">
    <property type="component" value="Unassembled WGS sequence"/>
</dbReference>
<proteinExistence type="predicted"/>
<dbReference type="EMBL" id="BJYY01000012">
    <property type="protein sequence ID" value="GEO33845.1"/>
    <property type="molecule type" value="Genomic_DNA"/>
</dbReference>
<evidence type="ECO:0000313" key="2">
    <source>
        <dbReference type="EMBL" id="GEO33845.1"/>
    </source>
</evidence>
<comment type="caution">
    <text evidence="2">The sequence shown here is derived from an EMBL/GenBank/DDBJ whole genome shotgun (WGS) entry which is preliminary data.</text>
</comment>
<accession>A0A512DBM0</accession>
<feature type="domain" description="Bacterial bifunctional deaminase-reductase C-terminal" evidence="1">
    <location>
        <begin position="4"/>
        <end position="179"/>
    </location>
</feature>
<evidence type="ECO:0000313" key="3">
    <source>
        <dbReference type="Proteomes" id="UP000321181"/>
    </source>
</evidence>
<dbReference type="InterPro" id="IPR024072">
    <property type="entry name" value="DHFR-like_dom_sf"/>
</dbReference>
<gene>
    <name evidence="2" type="ORF">CAE01nite_15700</name>
</gene>
<dbReference type="Gene3D" id="3.40.430.10">
    <property type="entry name" value="Dihydrofolate Reductase, subunit A"/>
    <property type="match status" value="1"/>
</dbReference>
<dbReference type="GO" id="GO:0009231">
    <property type="term" value="P:riboflavin biosynthetic process"/>
    <property type="evidence" value="ECO:0007669"/>
    <property type="project" value="InterPro"/>
</dbReference>
<dbReference type="GO" id="GO:0008703">
    <property type="term" value="F:5-amino-6-(5-phosphoribosylamino)uracil reductase activity"/>
    <property type="evidence" value="ECO:0007669"/>
    <property type="project" value="InterPro"/>
</dbReference>
<organism evidence="2 3">
    <name type="scientific">Cellulomonas aerilata</name>
    <dbReference type="NCBI Taxonomy" id="515326"/>
    <lineage>
        <taxon>Bacteria</taxon>
        <taxon>Bacillati</taxon>
        <taxon>Actinomycetota</taxon>
        <taxon>Actinomycetes</taxon>
        <taxon>Micrococcales</taxon>
        <taxon>Cellulomonadaceae</taxon>
        <taxon>Cellulomonas</taxon>
    </lineage>
</organism>
<reference evidence="2 3" key="1">
    <citation type="submission" date="2019-07" db="EMBL/GenBank/DDBJ databases">
        <title>Whole genome shotgun sequence of Cellulomonas aerilata NBRC 106308.</title>
        <authorList>
            <person name="Hosoyama A."/>
            <person name="Uohara A."/>
            <person name="Ohji S."/>
            <person name="Ichikawa N."/>
        </authorList>
    </citation>
    <scope>NUCLEOTIDE SEQUENCE [LARGE SCALE GENOMIC DNA]</scope>
    <source>
        <strain evidence="2 3">NBRC 106308</strain>
    </source>
</reference>
<protein>
    <recommendedName>
        <fullName evidence="1">Bacterial bifunctional deaminase-reductase C-terminal domain-containing protein</fullName>
    </recommendedName>
</protein>
<sequence>MAELLVDFLTSVDGYGAAEGWPGFWGIDVPEYLAWLEGVPDRDHTTLMGATTYRLMSGFAHGSAEAGQVEDDAMAELTASSKVVFSSTLEPPLTWANTRLVRGDPASEVRAMKEAGTSMRTLGSVTLCRSLLVAGLVDRFRVVVFPFVTGATGRDRIDDGWPDVALELATSRTFDGRLQLLEYVPSVLSGPPGGAAGE</sequence>
<keyword evidence="3" id="KW-1185">Reference proteome</keyword>
<dbReference type="RefSeq" id="WP_146902445.1">
    <property type="nucleotide sequence ID" value="NZ_BAAARM010000002.1"/>
</dbReference>
<dbReference type="OrthoDB" id="4376317at2"/>
<dbReference type="Pfam" id="PF01872">
    <property type="entry name" value="RibD_C"/>
    <property type="match status" value="1"/>
</dbReference>
<dbReference type="AlphaFoldDB" id="A0A512DBM0"/>
<evidence type="ECO:0000259" key="1">
    <source>
        <dbReference type="Pfam" id="PF01872"/>
    </source>
</evidence>
<name>A0A512DBM0_9CELL</name>
<dbReference type="InterPro" id="IPR002734">
    <property type="entry name" value="RibDG_C"/>
</dbReference>
<dbReference type="SUPFAM" id="SSF53597">
    <property type="entry name" value="Dihydrofolate reductase-like"/>
    <property type="match status" value="1"/>
</dbReference>